<dbReference type="EMBL" id="WMET01000001">
    <property type="protein sequence ID" value="MYL19908.1"/>
    <property type="molecule type" value="Genomic_DNA"/>
</dbReference>
<evidence type="ECO:0000256" key="1">
    <source>
        <dbReference type="ARBA" id="ARBA00022553"/>
    </source>
</evidence>
<comment type="caution">
    <text evidence="5">The sequence shown here is derived from an EMBL/GenBank/DDBJ whole genome shotgun (WGS) entry which is preliminary data.</text>
</comment>
<protein>
    <submittedName>
        <fullName evidence="5">Sporulation initiation phosphotransferase</fullName>
    </submittedName>
</protein>
<proteinExistence type="predicted"/>
<keyword evidence="2 5" id="KW-0808">Transferase</keyword>
<evidence type="ECO:0000313" key="6">
    <source>
        <dbReference type="Proteomes" id="UP000460949"/>
    </source>
</evidence>
<dbReference type="InterPro" id="IPR037100">
    <property type="entry name" value="Spo0B_C_sf"/>
</dbReference>
<keyword evidence="3" id="KW-0418">Kinase</keyword>
<evidence type="ECO:0000259" key="4">
    <source>
        <dbReference type="Pfam" id="PF14689"/>
    </source>
</evidence>
<dbReference type="Gene3D" id="3.30.565.30">
    <property type="entry name" value="Sporulation initiation phosphotransferase B (SpoOB), C-terminal domain"/>
    <property type="match status" value="1"/>
</dbReference>
<gene>
    <name evidence="5" type="ORF">GLW04_08420</name>
</gene>
<reference evidence="5 6" key="1">
    <citation type="submission" date="2019-11" db="EMBL/GenBank/DDBJ databases">
        <title>Genome sequences of 17 halophilic strains isolated from different environments.</title>
        <authorList>
            <person name="Furrow R.E."/>
        </authorList>
    </citation>
    <scope>NUCLEOTIDE SEQUENCE [LARGE SCALE GENOMIC DNA]</scope>
    <source>
        <strain evidence="5 6">22511_23_Filter</strain>
    </source>
</reference>
<dbReference type="Proteomes" id="UP000460949">
    <property type="component" value="Unassembled WGS sequence"/>
</dbReference>
<organism evidence="5 6">
    <name type="scientific">Halobacillus litoralis</name>
    <dbReference type="NCBI Taxonomy" id="45668"/>
    <lineage>
        <taxon>Bacteria</taxon>
        <taxon>Bacillati</taxon>
        <taxon>Bacillota</taxon>
        <taxon>Bacilli</taxon>
        <taxon>Bacillales</taxon>
        <taxon>Bacillaceae</taxon>
        <taxon>Halobacillus</taxon>
    </lineage>
</organism>
<accession>A0A845DRX9</accession>
<keyword evidence="1" id="KW-0597">Phosphoprotein</keyword>
<feature type="domain" description="SpoOB alpha-helical" evidence="4">
    <location>
        <begin position="3"/>
        <end position="55"/>
    </location>
</feature>
<dbReference type="Gene3D" id="1.10.287.130">
    <property type="match status" value="1"/>
</dbReference>
<evidence type="ECO:0000256" key="3">
    <source>
        <dbReference type="ARBA" id="ARBA00022777"/>
    </source>
</evidence>
<dbReference type="RefSeq" id="WP_160836240.1">
    <property type="nucleotide sequence ID" value="NZ_WMET01000001.1"/>
</dbReference>
<name>A0A845DRX9_9BACI</name>
<dbReference type="AlphaFoldDB" id="A0A845DRX9"/>
<sequence length="171" mass="19905">MEEKEIIGLLRHKRHDWMNQIQLIQGYASLGKQDRLMDLLDTVKAESEEERKLLNAEASAFPLWLLTFNWIYASFRLTYSLEQGLDLSSHDQTLTAYGRRLMEIMEKHKDADELYEGTVTLYRGGQGALGLSWEWDGRFPDPDPMLKALQEEGFIASIYDRKELSIEMTIE</sequence>
<dbReference type="SUPFAM" id="SSF55890">
    <property type="entry name" value="Sporulation response regulatory protein Spo0B"/>
    <property type="match status" value="1"/>
</dbReference>
<dbReference type="Pfam" id="PF14689">
    <property type="entry name" value="SPOB_a"/>
    <property type="match status" value="1"/>
</dbReference>
<dbReference type="InterPro" id="IPR016120">
    <property type="entry name" value="Sig_transdc_His_kin_SpoOB"/>
</dbReference>
<dbReference type="InterPro" id="IPR039506">
    <property type="entry name" value="SPOB_a"/>
</dbReference>
<evidence type="ECO:0000313" key="5">
    <source>
        <dbReference type="EMBL" id="MYL19908.1"/>
    </source>
</evidence>
<dbReference type="GO" id="GO:0000155">
    <property type="term" value="F:phosphorelay sensor kinase activity"/>
    <property type="evidence" value="ECO:0007669"/>
    <property type="project" value="InterPro"/>
</dbReference>
<evidence type="ECO:0000256" key="2">
    <source>
        <dbReference type="ARBA" id="ARBA00022679"/>
    </source>
</evidence>